<dbReference type="Proteomes" id="UP000809243">
    <property type="component" value="Unassembled WGS sequence"/>
</dbReference>
<feature type="domain" description="Glycosyltransferase 2-like" evidence="1">
    <location>
        <begin position="240"/>
        <end position="350"/>
    </location>
</feature>
<dbReference type="Pfam" id="PF00535">
    <property type="entry name" value="Glycos_transf_2"/>
    <property type="match status" value="1"/>
</dbReference>
<dbReference type="InterPro" id="IPR003329">
    <property type="entry name" value="Cytidylyl_trans"/>
</dbReference>
<dbReference type="InterPro" id="IPR050834">
    <property type="entry name" value="Glycosyltransf_2"/>
</dbReference>
<accession>A0A939C583</accession>
<dbReference type="InterPro" id="IPR001173">
    <property type="entry name" value="Glyco_trans_2-like"/>
</dbReference>
<dbReference type="InterPro" id="IPR029044">
    <property type="entry name" value="Nucleotide-diphossugar_trans"/>
</dbReference>
<dbReference type="Gene3D" id="3.90.550.10">
    <property type="entry name" value="Spore Coat Polysaccharide Biosynthesis Protein SpsA, Chain A"/>
    <property type="match status" value="2"/>
</dbReference>
<protein>
    <submittedName>
        <fullName evidence="2">Glycosyltransferase</fullName>
    </submittedName>
</protein>
<sequence>MIGCIVQARVGSKRLPGKINELVQGKTILEHLIERLKQSKLAEKIIIAVPDTEQDKKLGEIAKSHGVGFFQGSEENVLERYVECAKKFGIGTIARVCADSPLVSGKYLDETIKAHNKGRNDYTSPGKQLPEGTWAEVVSLKALETTQAETSEKKHTEHVTNYIIDHPEKFKLGEIPEQNLYRQGIKLSIDTEADLKLVREIVEEIGKDVSKIEIKDIVQLFDSNPEMFSKYASSGKPYVSLMINTYNYGETLEKAIKSALNQTMPSTDYEVIVVDDGSTDNTSEILGKFEGRIRVFRQENKGAYAANNLAFRNAKGRYVIKLDADDWLEESCLEKMFRALEKEPKAGFAYIDIKHVRDGKEKLVSLEKFGVFKTIACGIMFRKKDIVELNREERMYNEGLFFPEYDLLIRLSKVGKGAYVPGTCYYYLRHGKSLTANQKKVEEGLKQIEELHGVEGKLP</sequence>
<dbReference type="AlphaFoldDB" id="A0A939C583"/>
<evidence type="ECO:0000313" key="3">
    <source>
        <dbReference type="Proteomes" id="UP000809243"/>
    </source>
</evidence>
<comment type="caution">
    <text evidence="2">The sequence shown here is derived from an EMBL/GenBank/DDBJ whole genome shotgun (WGS) entry which is preliminary data.</text>
</comment>
<gene>
    <name evidence="2" type="ORF">JW744_05705</name>
</gene>
<reference evidence="2" key="1">
    <citation type="submission" date="2021-01" db="EMBL/GenBank/DDBJ databases">
        <title>Active Sulfur Cycling in an Early Earth Analoge.</title>
        <authorList>
            <person name="Hahn C.R."/>
            <person name="Youssef N.H."/>
            <person name="Elshahed M."/>
        </authorList>
    </citation>
    <scope>NUCLEOTIDE SEQUENCE</scope>
    <source>
        <strain evidence="2">Zod_Metabat.1151</strain>
    </source>
</reference>
<proteinExistence type="predicted"/>
<dbReference type="PANTHER" id="PTHR43685:SF2">
    <property type="entry name" value="GLYCOSYLTRANSFERASE 2-LIKE DOMAIN-CONTAINING PROTEIN"/>
    <property type="match status" value="1"/>
</dbReference>
<name>A0A939C583_9ARCH</name>
<organism evidence="2 3">
    <name type="scientific">Candidatus Iainarchaeum sp</name>
    <dbReference type="NCBI Taxonomy" id="3101447"/>
    <lineage>
        <taxon>Archaea</taxon>
        <taxon>Candidatus Iainarchaeota</taxon>
        <taxon>Candidatus Iainarchaeia</taxon>
        <taxon>Candidatus Iainarchaeales</taxon>
        <taxon>Candidatus Iainarchaeaceae</taxon>
        <taxon>Candidatus Iainarchaeum</taxon>
    </lineage>
</organism>
<dbReference type="PANTHER" id="PTHR43685">
    <property type="entry name" value="GLYCOSYLTRANSFERASE"/>
    <property type="match status" value="1"/>
</dbReference>
<evidence type="ECO:0000313" key="2">
    <source>
        <dbReference type="EMBL" id="MBN2067936.1"/>
    </source>
</evidence>
<dbReference type="EMBL" id="JAFGDB010000101">
    <property type="protein sequence ID" value="MBN2067936.1"/>
    <property type="molecule type" value="Genomic_DNA"/>
</dbReference>
<dbReference type="CDD" id="cd02518">
    <property type="entry name" value="GT2_SpsF"/>
    <property type="match status" value="1"/>
</dbReference>
<dbReference type="Pfam" id="PF02348">
    <property type="entry name" value="CTP_transf_3"/>
    <property type="match status" value="1"/>
</dbReference>
<dbReference type="SUPFAM" id="SSF53448">
    <property type="entry name" value="Nucleotide-diphospho-sugar transferases"/>
    <property type="match status" value="2"/>
</dbReference>
<evidence type="ECO:0000259" key="1">
    <source>
        <dbReference type="Pfam" id="PF00535"/>
    </source>
</evidence>